<organism evidence="1 2">
    <name type="scientific">Amycolatopsis pretoriensis</name>
    <dbReference type="NCBI Taxonomy" id="218821"/>
    <lineage>
        <taxon>Bacteria</taxon>
        <taxon>Bacillati</taxon>
        <taxon>Actinomycetota</taxon>
        <taxon>Actinomycetes</taxon>
        <taxon>Pseudonocardiales</taxon>
        <taxon>Pseudonocardiaceae</taxon>
        <taxon>Amycolatopsis</taxon>
    </lineage>
</organism>
<evidence type="ECO:0000313" key="2">
    <source>
        <dbReference type="Proteomes" id="UP000198878"/>
    </source>
</evidence>
<dbReference type="STRING" id="218821.SAMN05421837_10188"/>
<reference evidence="2" key="1">
    <citation type="submission" date="2016-10" db="EMBL/GenBank/DDBJ databases">
        <authorList>
            <person name="Varghese N."/>
            <person name="Submissions S."/>
        </authorList>
    </citation>
    <scope>NUCLEOTIDE SEQUENCE [LARGE SCALE GENOMIC DNA]</scope>
    <source>
        <strain evidence="2">DSM 44654</strain>
    </source>
</reference>
<evidence type="ECO:0000313" key="1">
    <source>
        <dbReference type="EMBL" id="SEF19755.1"/>
    </source>
</evidence>
<dbReference type="OrthoDB" id="4144896at2"/>
<dbReference type="EMBL" id="FNUJ01000001">
    <property type="protein sequence ID" value="SEF19755.1"/>
    <property type="molecule type" value="Genomic_DNA"/>
</dbReference>
<dbReference type="Proteomes" id="UP000198878">
    <property type="component" value="Unassembled WGS sequence"/>
</dbReference>
<dbReference type="RefSeq" id="WP_086680807.1">
    <property type="nucleotide sequence ID" value="NZ_FNUJ01000001.1"/>
</dbReference>
<gene>
    <name evidence="1" type="ORF">SAMN05421837_10188</name>
</gene>
<keyword evidence="2" id="KW-1185">Reference proteome</keyword>
<protein>
    <recommendedName>
        <fullName evidence="3">IrrE N-terminal-like domain-containing protein</fullName>
    </recommendedName>
</protein>
<sequence length="168" mass="18551">MSSRGRRRLRQRYAAVLRDLSLPARFDVRELCAALGERRGRPIRLLPLPGLSEVCGLWIATATADLIAYEKHTSAPHQDHIVLHEIGHMLCDHYPATLTPAEQAHVLLPNLDPAMVRRVLGRAGYSSDEEREAELFASMLGQHTGFANHGDSAADRLRSALEDGGDRG</sequence>
<dbReference type="AlphaFoldDB" id="A0A1H5Q163"/>
<proteinExistence type="predicted"/>
<accession>A0A1H5Q163</accession>
<evidence type="ECO:0008006" key="3">
    <source>
        <dbReference type="Google" id="ProtNLM"/>
    </source>
</evidence>
<name>A0A1H5Q163_9PSEU</name>